<comment type="caution">
    <text evidence="6">The sequence shown here is derived from an EMBL/GenBank/DDBJ whole genome shotgun (WGS) entry which is preliminary data.</text>
</comment>
<dbReference type="Pfam" id="PF01553">
    <property type="entry name" value="Acyltransferase"/>
    <property type="match status" value="1"/>
</dbReference>
<gene>
    <name evidence="6" type="ORF">MAMC_00240</name>
</gene>
<proteinExistence type="predicted"/>
<organism evidence="6 7">
    <name type="scientific">Methylacidimicrobium cyclopophantes</name>
    <dbReference type="NCBI Taxonomy" id="1041766"/>
    <lineage>
        <taxon>Bacteria</taxon>
        <taxon>Pseudomonadati</taxon>
        <taxon>Verrucomicrobiota</taxon>
        <taxon>Methylacidimicrobium</taxon>
    </lineage>
</organism>
<dbReference type="CDD" id="cd07989">
    <property type="entry name" value="LPLAT_AGPAT-like"/>
    <property type="match status" value="1"/>
</dbReference>
<evidence type="ECO:0000256" key="2">
    <source>
        <dbReference type="ARBA" id="ARBA00022679"/>
    </source>
</evidence>
<dbReference type="AlphaFoldDB" id="A0A5E6M698"/>
<dbReference type="SMART" id="SM00563">
    <property type="entry name" value="PlsC"/>
    <property type="match status" value="1"/>
</dbReference>
<keyword evidence="3" id="KW-0012">Acyltransferase</keyword>
<keyword evidence="4" id="KW-0472">Membrane</keyword>
<reference evidence="6" key="1">
    <citation type="submission" date="2019-09" db="EMBL/GenBank/DDBJ databases">
        <authorList>
            <person name="Cremers G."/>
        </authorList>
    </citation>
    <scope>NUCLEOTIDE SEQUENCE [LARGE SCALE GENOMIC DNA]</scope>
    <source>
        <strain evidence="6">3B</strain>
    </source>
</reference>
<protein>
    <recommendedName>
        <fullName evidence="5">Phospholipid/glycerol acyltransferase domain-containing protein</fullName>
    </recommendedName>
</protein>
<evidence type="ECO:0000256" key="3">
    <source>
        <dbReference type="ARBA" id="ARBA00023315"/>
    </source>
</evidence>
<keyword evidence="4" id="KW-1133">Transmembrane helix</keyword>
<dbReference type="PANTHER" id="PTHR10434">
    <property type="entry name" value="1-ACYL-SN-GLYCEROL-3-PHOSPHATE ACYLTRANSFERASE"/>
    <property type="match status" value="1"/>
</dbReference>
<evidence type="ECO:0000259" key="5">
    <source>
        <dbReference type="SMART" id="SM00563"/>
    </source>
</evidence>
<dbReference type="EMBL" id="CABFUZ020000046">
    <property type="protein sequence ID" value="VVM04819.1"/>
    <property type="molecule type" value="Genomic_DNA"/>
</dbReference>
<comment type="pathway">
    <text evidence="1">Lipid metabolism.</text>
</comment>
<evidence type="ECO:0000256" key="1">
    <source>
        <dbReference type="ARBA" id="ARBA00005189"/>
    </source>
</evidence>
<dbReference type="InterPro" id="IPR002123">
    <property type="entry name" value="Plipid/glycerol_acylTrfase"/>
</dbReference>
<dbReference type="GO" id="GO:0003841">
    <property type="term" value="F:1-acylglycerol-3-phosphate O-acyltransferase activity"/>
    <property type="evidence" value="ECO:0007669"/>
    <property type="project" value="TreeGrafter"/>
</dbReference>
<dbReference type="Proteomes" id="UP000381693">
    <property type="component" value="Unassembled WGS sequence"/>
</dbReference>
<feature type="transmembrane region" description="Helical" evidence="4">
    <location>
        <begin position="50"/>
        <end position="74"/>
    </location>
</feature>
<keyword evidence="7" id="KW-1185">Reference proteome</keyword>
<sequence length="287" mass="31864">MAAVLDKGNGREKGSAGREALLLPRSCASEAGEGCRLRDRLARGAEFARFYWAIGFFWLGSLLWSLVSGLLALFLPPRMGARVGQLLIMAGFRLFLSHMQLLGLFRCDLAALDRLRDEGPLLLAANHPALLDAVLVVSRLPRVVCLTKAGLWENPFFGGCIRLARYIRSDSPLRLVREAEEAIRRGEQLLIFPEGTRTTAAPLNPFKGGIALIARATGIPVQTIFLEGSFPYLAKGWPLFSKPRFPLVYRARLGRRFSPQGDAHQFLAELESYYRQELGRNPSISAR</sequence>
<keyword evidence="4" id="KW-0812">Transmembrane</keyword>
<dbReference type="RefSeq" id="WP_246189470.1">
    <property type="nucleotide sequence ID" value="NZ_CABFUZ020000046.1"/>
</dbReference>
<feature type="domain" description="Phospholipid/glycerol acyltransferase" evidence="5">
    <location>
        <begin position="121"/>
        <end position="229"/>
    </location>
</feature>
<evidence type="ECO:0000256" key="4">
    <source>
        <dbReference type="SAM" id="Phobius"/>
    </source>
</evidence>
<dbReference type="GO" id="GO:0006654">
    <property type="term" value="P:phosphatidic acid biosynthetic process"/>
    <property type="evidence" value="ECO:0007669"/>
    <property type="project" value="TreeGrafter"/>
</dbReference>
<evidence type="ECO:0000313" key="6">
    <source>
        <dbReference type="EMBL" id="VVM04819.1"/>
    </source>
</evidence>
<evidence type="ECO:0000313" key="7">
    <source>
        <dbReference type="Proteomes" id="UP000381693"/>
    </source>
</evidence>
<name>A0A5E6M698_9BACT</name>
<dbReference type="PANTHER" id="PTHR10434:SF66">
    <property type="entry name" value="PHOSPHOLIPID_GLYCEROL ACYLTRANSFERASE DOMAIN-CONTAINING PROTEIN"/>
    <property type="match status" value="1"/>
</dbReference>
<keyword evidence="2" id="KW-0808">Transferase</keyword>
<dbReference type="SUPFAM" id="SSF69593">
    <property type="entry name" value="Glycerol-3-phosphate (1)-acyltransferase"/>
    <property type="match status" value="1"/>
</dbReference>
<accession>A0A5E6M698</accession>